<dbReference type="GO" id="GO:0044208">
    <property type="term" value="P:'de novo' AMP biosynthetic process"/>
    <property type="evidence" value="ECO:0007669"/>
    <property type="project" value="UniProtKB-UniRule"/>
</dbReference>
<comment type="subcellular location">
    <subcellularLocation>
        <location evidence="9">Cytoplasm</location>
    </subcellularLocation>
</comment>
<feature type="active site" description="Proton donor" evidence="9">
    <location>
        <position position="213"/>
    </location>
</feature>
<keyword evidence="6 9" id="KW-0460">Magnesium</keyword>
<dbReference type="Gene3D" id="3.90.170.10">
    <property type="entry name" value="Adenylosuccinate Synthetase, subunit A, domain 3"/>
    <property type="match status" value="1"/>
</dbReference>
<comment type="caution">
    <text evidence="9">Lacks conserved residue(s) required for the propagation of feature annotation.</text>
</comment>
<keyword evidence="7 9" id="KW-0342">GTP-binding</keyword>
<dbReference type="VEuPathDB" id="TriTrypDB:LPMP_131070"/>
<dbReference type="VEuPathDB" id="TriTrypDB:LPAL13_130015300"/>
<dbReference type="Gene3D" id="3.40.440.10">
    <property type="entry name" value="Adenylosuccinate Synthetase, subunit A, domain 1"/>
    <property type="match status" value="1"/>
</dbReference>
<comment type="pathway">
    <text evidence="9 10">Purine metabolism; AMP biosynthesis via de novo pathway; AMP from IMP: step 1/2.</text>
</comment>
<dbReference type="Pfam" id="PF00709">
    <property type="entry name" value="Adenylsucc_synt"/>
    <property type="match status" value="1"/>
</dbReference>
<proteinExistence type="inferred from homology"/>
<keyword evidence="1 9" id="KW-0963">Cytoplasm</keyword>
<feature type="binding site" evidence="9">
    <location>
        <begin position="182"/>
        <end position="188"/>
    </location>
    <ligand>
        <name>GTP</name>
        <dbReference type="ChEBI" id="CHEBI:37565"/>
    </ligand>
</feature>
<feature type="binding site" evidence="9">
    <location>
        <position position="571"/>
    </location>
    <ligand>
        <name>GTP</name>
        <dbReference type="ChEBI" id="CHEBI:37565"/>
    </ligand>
</feature>
<evidence type="ECO:0000256" key="8">
    <source>
        <dbReference type="ARBA" id="ARBA00025008"/>
    </source>
</evidence>
<dbReference type="InterPro" id="IPR042110">
    <property type="entry name" value="Adenylosuccinate_synth_dom2"/>
</dbReference>
<dbReference type="PANTHER" id="PTHR11846">
    <property type="entry name" value="ADENYLOSUCCINATE SYNTHETASE"/>
    <property type="match status" value="1"/>
</dbReference>
<dbReference type="SUPFAM" id="SSF52540">
    <property type="entry name" value="P-loop containing nucleoside triphosphate hydrolases"/>
    <property type="match status" value="1"/>
</dbReference>
<feature type="binding site" evidence="9">
    <location>
        <begin position="699"/>
        <end position="701"/>
    </location>
    <ligand>
        <name>GTP</name>
        <dbReference type="ChEBI" id="CHEBI:37565"/>
    </ligand>
</feature>
<evidence type="ECO:0000256" key="10">
    <source>
        <dbReference type="RuleBase" id="RU000520"/>
    </source>
</evidence>
<feature type="binding site" evidence="9">
    <location>
        <position position="297"/>
    </location>
    <ligand>
        <name>IMP</name>
        <dbReference type="ChEBI" id="CHEBI:58053"/>
    </ligand>
</feature>
<dbReference type="Gene3D" id="1.10.300.10">
    <property type="entry name" value="Adenylosuccinate Synthetase, subunit A, domain 2"/>
    <property type="match status" value="1"/>
</dbReference>
<evidence type="ECO:0000313" key="13">
    <source>
        <dbReference type="Proteomes" id="UP000063063"/>
    </source>
</evidence>
<keyword evidence="4 9" id="KW-0547">Nucleotide-binding</keyword>
<dbReference type="KEGG" id="lpan:LPMP_131070"/>
<protein>
    <recommendedName>
        <fullName evidence="9 10">Adenylosuccinate synthetase</fullName>
        <shortName evidence="9">AMPSase</shortName>
        <shortName evidence="9">AdSS</shortName>
        <ecNumber evidence="9 10">6.3.4.4</ecNumber>
    </recommendedName>
    <alternativeName>
        <fullName evidence="9">IMP--aspartate ligase</fullName>
    </alternativeName>
</protein>
<feature type="binding site" evidence="9">
    <location>
        <position position="311"/>
    </location>
    <ligand>
        <name>IMP</name>
        <dbReference type="ChEBI" id="CHEBI:58053"/>
        <note>ligand shared between dimeric partners</note>
    </ligand>
</feature>
<dbReference type="InterPro" id="IPR001114">
    <property type="entry name" value="Adenylosuccinate_synthetase"/>
</dbReference>
<dbReference type="FunFam" id="1.10.300.10:FF:000005">
    <property type="entry name" value="Adenylosuccinate synthetase"/>
    <property type="match status" value="1"/>
</dbReference>
<dbReference type="GeneID" id="22573217"/>
<dbReference type="GO" id="GO:0005737">
    <property type="term" value="C:cytoplasm"/>
    <property type="evidence" value="ECO:0007669"/>
    <property type="project" value="UniProtKB-SubCell"/>
</dbReference>
<evidence type="ECO:0000256" key="9">
    <source>
        <dbReference type="HAMAP-Rule" id="MF_03125"/>
    </source>
</evidence>
<feature type="region of interest" description="Disordered" evidence="11">
    <location>
        <begin position="82"/>
        <end position="114"/>
    </location>
</feature>
<evidence type="ECO:0000256" key="11">
    <source>
        <dbReference type="SAM" id="MobiDB-lite"/>
    </source>
</evidence>
<dbReference type="GO" id="GO:0005525">
    <property type="term" value="F:GTP binding"/>
    <property type="evidence" value="ECO:0007669"/>
    <property type="project" value="UniProtKB-UniRule"/>
</dbReference>
<comment type="similarity">
    <text evidence="9 10">Belongs to the adenylosuccinate synthetase family.</text>
</comment>
<dbReference type="SMART" id="SM00788">
    <property type="entry name" value="Adenylsucc_synt"/>
    <property type="match status" value="1"/>
</dbReference>
<feature type="binding site" evidence="9">
    <location>
        <begin position="212"/>
        <end position="214"/>
    </location>
    <ligand>
        <name>GTP</name>
        <dbReference type="ChEBI" id="CHEBI:37565"/>
    </ligand>
</feature>
<comment type="function">
    <text evidence="9">Plays an important role in the salvage pathway for purine nucleotide biosynthesis. Catalyzes the first commited step in the biosynthesis of AMP from IMP.</text>
</comment>
<feature type="active site" description="Proton acceptor" evidence="9">
    <location>
        <position position="183"/>
    </location>
</feature>
<dbReference type="FunFam" id="3.90.170.10:FF:000003">
    <property type="entry name" value="Adenylosuccinate synthetase"/>
    <property type="match status" value="1"/>
</dbReference>
<evidence type="ECO:0000256" key="4">
    <source>
        <dbReference type="ARBA" id="ARBA00022741"/>
    </source>
</evidence>
<dbReference type="EMBL" id="CP009382">
    <property type="protein sequence ID" value="AIN96535.1"/>
    <property type="molecule type" value="Genomic_DNA"/>
</dbReference>
<dbReference type="Proteomes" id="UP000063063">
    <property type="component" value="Chromosome 13"/>
</dbReference>
<comment type="cofactor">
    <cofactor evidence="9">
        <name>Mg(2+)</name>
        <dbReference type="ChEBI" id="CHEBI:18420"/>
    </cofactor>
    <text evidence="9">Binds 1 Mg(2+) ion per subunit.</text>
</comment>
<dbReference type="InterPro" id="IPR042111">
    <property type="entry name" value="Adenylosuccinate_synth_dom3"/>
</dbReference>
<gene>
    <name evidence="12" type="ORF">LPMP_131070</name>
</gene>
<feature type="binding site" evidence="9">
    <location>
        <position position="423"/>
    </location>
    <ligand>
        <name>IMP</name>
        <dbReference type="ChEBI" id="CHEBI:58053"/>
    </ligand>
</feature>
<evidence type="ECO:0000256" key="3">
    <source>
        <dbReference type="ARBA" id="ARBA00022723"/>
    </source>
</evidence>
<organism evidence="12 13">
    <name type="scientific">Leishmania panamensis</name>
    <dbReference type="NCBI Taxonomy" id="5679"/>
    <lineage>
        <taxon>Eukaryota</taxon>
        <taxon>Discoba</taxon>
        <taxon>Euglenozoa</taxon>
        <taxon>Kinetoplastea</taxon>
        <taxon>Metakinetoplastina</taxon>
        <taxon>Trypanosomatida</taxon>
        <taxon>Trypanosomatidae</taxon>
        <taxon>Leishmaniinae</taxon>
        <taxon>Leishmania</taxon>
        <taxon>Leishmania guyanensis species complex</taxon>
    </lineage>
</organism>
<comment type="catalytic activity">
    <reaction evidence="9 10">
        <text>IMP + L-aspartate + GTP = N(6)-(1,2-dicarboxyethyl)-AMP + GDP + phosphate + 2 H(+)</text>
        <dbReference type="Rhea" id="RHEA:15753"/>
        <dbReference type="ChEBI" id="CHEBI:15378"/>
        <dbReference type="ChEBI" id="CHEBI:29991"/>
        <dbReference type="ChEBI" id="CHEBI:37565"/>
        <dbReference type="ChEBI" id="CHEBI:43474"/>
        <dbReference type="ChEBI" id="CHEBI:57567"/>
        <dbReference type="ChEBI" id="CHEBI:58053"/>
        <dbReference type="ChEBI" id="CHEBI:58189"/>
        <dbReference type="EC" id="6.3.4.4"/>
    </reaction>
</comment>
<evidence type="ECO:0000256" key="7">
    <source>
        <dbReference type="ARBA" id="ARBA00023134"/>
    </source>
</evidence>
<feature type="binding site" evidence="9">
    <location>
        <begin position="565"/>
        <end position="571"/>
    </location>
    <ligand>
        <name>substrate</name>
    </ligand>
</feature>
<feature type="binding site" evidence="9">
    <location>
        <position position="212"/>
    </location>
    <ligand>
        <name>Mg(2+)</name>
        <dbReference type="ChEBI" id="CHEBI:18420"/>
    </ligand>
</feature>
<evidence type="ECO:0000256" key="2">
    <source>
        <dbReference type="ARBA" id="ARBA00022598"/>
    </source>
</evidence>
<accession>A0A088RL31</accession>
<dbReference type="GO" id="GO:0000287">
    <property type="term" value="F:magnesium ion binding"/>
    <property type="evidence" value="ECO:0007669"/>
    <property type="project" value="UniProtKB-UniRule"/>
</dbReference>
<feature type="compositionally biased region" description="Low complexity" evidence="11">
    <location>
        <begin position="11"/>
        <end position="43"/>
    </location>
</feature>
<comment type="function">
    <text evidence="8">Plays an important role in the salvage pathway for purine nucleotide biosynthesis. Catalyzes the first committed step in the biosynthesis of AMP from IMP.</text>
</comment>
<feature type="binding site" evidence="9">
    <location>
        <begin position="183"/>
        <end position="186"/>
    </location>
    <ligand>
        <name>IMP</name>
        <dbReference type="ChEBI" id="CHEBI:58053"/>
    </ligand>
</feature>
<comment type="function">
    <text evidence="10">Plays an important role in the de novo pathway of purine nucleotide biosynthesis.</text>
</comment>
<evidence type="ECO:0000313" key="12">
    <source>
        <dbReference type="EMBL" id="AIN96535.1"/>
    </source>
</evidence>
<dbReference type="eggNOG" id="KOG1355">
    <property type="taxonomic scope" value="Eukaryota"/>
</dbReference>
<keyword evidence="13" id="KW-1185">Reference proteome</keyword>
<dbReference type="EC" id="6.3.4.4" evidence="9 10"/>
<evidence type="ECO:0000256" key="5">
    <source>
        <dbReference type="ARBA" id="ARBA00022755"/>
    </source>
</evidence>
<dbReference type="InterPro" id="IPR042109">
    <property type="entry name" value="Adenylosuccinate_synth_dom1"/>
</dbReference>
<keyword evidence="2 9" id="KW-0436">Ligase</keyword>
<feature type="binding site" evidence="9">
    <location>
        <position position="569"/>
    </location>
    <ligand>
        <name>IMP</name>
        <dbReference type="ChEBI" id="CHEBI:58053"/>
    </ligand>
</feature>
<keyword evidence="3 9" id="KW-0479">Metal-binding</keyword>
<evidence type="ECO:0000256" key="6">
    <source>
        <dbReference type="ARBA" id="ARBA00022842"/>
    </source>
</evidence>
<dbReference type="UniPathway" id="UPA00075">
    <property type="reaction ID" value="UER00335"/>
</dbReference>
<evidence type="ECO:0000256" key="1">
    <source>
        <dbReference type="ARBA" id="ARBA00022490"/>
    </source>
</evidence>
<feature type="binding site" evidence="9">
    <location>
        <position position="439"/>
    </location>
    <ligand>
        <name>IMP</name>
        <dbReference type="ChEBI" id="CHEBI:58053"/>
    </ligand>
</feature>
<dbReference type="PANTHER" id="PTHR11846:SF0">
    <property type="entry name" value="ADENYLOSUCCINATE SYNTHETASE"/>
    <property type="match status" value="1"/>
</dbReference>
<sequence>MPVRRYGGRYNNSSSGVSNALSSSSTAGLRPSPSSRESSTPLSTHHDPAFLGTNHAKNEGGLCQKHHVRFREPSVEVEVEIMDDEPSRGLQKPPSRARHAADANNNSASASAQCNTTRASDYTFYTNEDQKKVYEALRSLRPLPELQEPRRVKEYSEVSIKESLYRIVEAHDVIMVAGAFFGDEGKGKTVDAVAHHPLCTCIARVNSGENAGHTVYDKAGRKFVFNLAPSGLLLPGKRNYIGPECVMDPVSFMEKEIIQLISAGIDYHDRLFIGNVCIVTPYHKLLDLLGSAANSSTLKGMAPVHGSKVMKRGIRLDHIFNDDETLHKRLEKDMETYLGLLKVKNLSDADVVRLCREENSDGVLRVPDYVIAFAQAKEKVKFLMNLYHERVRNNPDFPARCDVIYELRAAMLRGEKVLLEGPQSYWLSNARTKFWESTTSADTTAAGLLAASQLNFQQFKSVVLNVHKAPGSSRVGIGACPSSFVPQDFFSAQNIKTLHDLPPATCANFEAIQRTLFRDGFPYSNDKAKHNGIMAPVEYSDETGDYNIGVAMAIASAQHHGECGAVTKKPRVCGFFDCVLQHEVNSIQGPYLTISALDRGDEYDKVGVTIAYVYYNPEGKQVNVNGHVYKNGDIIRAGDPVPSESALYHCHPIVKLIDGWRDNPIAAAKRRRNTPLPRGLCELLSTIEYFTNCKVLSIGNGPNGGDIIYLRQ</sequence>
<comment type="miscellaneous">
    <text evidence="9">Parasitic protozoa lack the de novo purine biosynthesis pathway and rely exclusively on the salvage pathway for their purine nucleotide requirements.</text>
</comment>
<dbReference type="HAMAP" id="MF_00011">
    <property type="entry name" value="Adenylosucc_synth"/>
    <property type="match status" value="1"/>
</dbReference>
<dbReference type="PROSITE" id="PS01266">
    <property type="entry name" value="ADENYLOSUCCIN_SYN_1"/>
    <property type="match status" value="1"/>
</dbReference>
<feature type="binding site" evidence="9">
    <location>
        <begin position="210"/>
        <end position="213"/>
    </location>
    <ligand>
        <name>IMP</name>
        <dbReference type="ChEBI" id="CHEBI:58053"/>
    </ligand>
</feature>
<feature type="compositionally biased region" description="Low complexity" evidence="11">
    <location>
        <begin position="102"/>
        <end position="112"/>
    </location>
</feature>
<dbReference type="OrthoDB" id="10265645at2759"/>
<keyword evidence="5 9" id="KW-0658">Purine biosynthesis</keyword>
<dbReference type="RefSeq" id="XP_010697188.1">
    <property type="nucleotide sequence ID" value="XM_010698886.1"/>
</dbReference>
<dbReference type="GO" id="GO:0004019">
    <property type="term" value="F:adenylosuccinate synthase activity"/>
    <property type="evidence" value="ECO:0007669"/>
    <property type="project" value="UniProtKB-UniRule"/>
</dbReference>
<dbReference type="InterPro" id="IPR027417">
    <property type="entry name" value="P-loop_NTPase"/>
</dbReference>
<feature type="binding site" evidence="9">
    <location>
        <position position="183"/>
    </location>
    <ligand>
        <name>Mg(2+)</name>
        <dbReference type="ChEBI" id="CHEBI:18420"/>
    </ligand>
</feature>
<dbReference type="GO" id="GO:0046040">
    <property type="term" value="P:IMP metabolic process"/>
    <property type="evidence" value="ECO:0007669"/>
    <property type="project" value="TreeGrafter"/>
</dbReference>
<feature type="region of interest" description="Disordered" evidence="11">
    <location>
        <begin position="1"/>
        <end position="58"/>
    </location>
</feature>
<name>A0A088RL31_LEIPA</name>
<comment type="subunit">
    <text evidence="9">Homodimer.</text>
</comment>
<dbReference type="AlphaFoldDB" id="A0A088RL31"/>
<dbReference type="InterPro" id="IPR018220">
    <property type="entry name" value="Adenylosuccin_syn_GTP-bd"/>
</dbReference>
<reference evidence="12 13" key="1">
    <citation type="journal article" date="2015" name="Sci. Rep.">
        <title>The genome of Leishmania panamensis: insights into genomics of the L. (Viannia) subgenus.</title>
        <authorList>
            <person name="Llanes A."/>
            <person name="Restrepo C.M."/>
            <person name="Vecchio G.D."/>
            <person name="Anguizola F.J."/>
            <person name="Lleonart R."/>
        </authorList>
    </citation>
    <scope>NUCLEOTIDE SEQUENCE [LARGE SCALE GENOMIC DNA]</scope>
    <source>
        <strain evidence="12 13">MHOM/PA/94/PSC-1</strain>
    </source>
</reference>